<keyword evidence="3" id="KW-1185">Reference proteome</keyword>
<feature type="compositionally biased region" description="Low complexity" evidence="1">
    <location>
        <begin position="72"/>
        <end position="94"/>
    </location>
</feature>
<dbReference type="InParanoid" id="A0A1E7EXW7"/>
<accession>A0A1E7EXW7</accession>
<feature type="region of interest" description="Disordered" evidence="1">
    <location>
        <begin position="43"/>
        <end position="113"/>
    </location>
</feature>
<dbReference type="Proteomes" id="UP000095751">
    <property type="component" value="Unassembled WGS sequence"/>
</dbReference>
<sequence length="113" mass="12077">MASIFGAAAATARNLNKTALRSVCRKQTRRCCLSSLANASSPLFTTQQQNHDVNDWTSATPTPSSQYNFCGDDSNNIDSSSNTIDDASSSESSTQIQFPSATLQIFDEDDDGG</sequence>
<evidence type="ECO:0000256" key="1">
    <source>
        <dbReference type="SAM" id="MobiDB-lite"/>
    </source>
</evidence>
<protein>
    <submittedName>
        <fullName evidence="2">Uncharacterized protein</fullName>
    </submittedName>
</protein>
<dbReference type="KEGG" id="fcy:FRACYDRAFT_247187"/>
<evidence type="ECO:0000313" key="3">
    <source>
        <dbReference type="Proteomes" id="UP000095751"/>
    </source>
</evidence>
<dbReference type="AlphaFoldDB" id="A0A1E7EXW7"/>
<feature type="compositionally biased region" description="Polar residues" evidence="1">
    <location>
        <begin position="43"/>
        <end position="68"/>
    </location>
</feature>
<name>A0A1E7EXW7_9STRA</name>
<dbReference type="EMBL" id="KV784371">
    <property type="protein sequence ID" value="OEU10645.1"/>
    <property type="molecule type" value="Genomic_DNA"/>
</dbReference>
<organism evidence="2 3">
    <name type="scientific">Fragilariopsis cylindrus CCMP1102</name>
    <dbReference type="NCBI Taxonomy" id="635003"/>
    <lineage>
        <taxon>Eukaryota</taxon>
        <taxon>Sar</taxon>
        <taxon>Stramenopiles</taxon>
        <taxon>Ochrophyta</taxon>
        <taxon>Bacillariophyta</taxon>
        <taxon>Bacillariophyceae</taxon>
        <taxon>Bacillariophycidae</taxon>
        <taxon>Bacillariales</taxon>
        <taxon>Bacillariaceae</taxon>
        <taxon>Fragilariopsis</taxon>
    </lineage>
</organism>
<gene>
    <name evidence="2" type="ORF">FRACYDRAFT_247187</name>
</gene>
<evidence type="ECO:0000313" key="2">
    <source>
        <dbReference type="EMBL" id="OEU10645.1"/>
    </source>
</evidence>
<proteinExistence type="predicted"/>
<reference evidence="2 3" key="1">
    <citation type="submission" date="2016-09" db="EMBL/GenBank/DDBJ databases">
        <title>Extensive genetic diversity and differential bi-allelic expression allows diatom success in the polar Southern Ocean.</title>
        <authorList>
            <consortium name="DOE Joint Genome Institute"/>
            <person name="Mock T."/>
            <person name="Otillar R.P."/>
            <person name="Strauss J."/>
            <person name="Dupont C."/>
            <person name="Frickenhaus S."/>
            <person name="Maumus F."/>
            <person name="Mcmullan M."/>
            <person name="Sanges R."/>
            <person name="Schmutz J."/>
            <person name="Toseland A."/>
            <person name="Valas R."/>
            <person name="Veluchamy A."/>
            <person name="Ward B.J."/>
            <person name="Allen A."/>
            <person name="Barry K."/>
            <person name="Falciatore A."/>
            <person name="Ferrante M."/>
            <person name="Fortunato A.E."/>
            <person name="Gloeckner G."/>
            <person name="Gruber A."/>
            <person name="Hipkin R."/>
            <person name="Janech M."/>
            <person name="Kroth P."/>
            <person name="Leese F."/>
            <person name="Lindquist E."/>
            <person name="Lyon B.R."/>
            <person name="Martin J."/>
            <person name="Mayer C."/>
            <person name="Parker M."/>
            <person name="Quesneville H."/>
            <person name="Raymond J."/>
            <person name="Uhlig C."/>
            <person name="Valentin K.U."/>
            <person name="Worden A.Z."/>
            <person name="Armbrust E.V."/>
            <person name="Bowler C."/>
            <person name="Green B."/>
            <person name="Moulton V."/>
            <person name="Van Oosterhout C."/>
            <person name="Grigoriev I."/>
        </authorList>
    </citation>
    <scope>NUCLEOTIDE SEQUENCE [LARGE SCALE GENOMIC DNA]</scope>
    <source>
        <strain evidence="2 3">CCMP1102</strain>
    </source>
</reference>